<evidence type="ECO:0000313" key="3">
    <source>
        <dbReference type="Proteomes" id="UP000246058"/>
    </source>
</evidence>
<name>A0A2U8VYB5_9HYPH</name>
<dbReference type="Proteomes" id="UP000246058">
    <property type="component" value="Chromosome"/>
</dbReference>
<dbReference type="EMBL" id="CP029551">
    <property type="protein sequence ID" value="AWN38755.1"/>
    <property type="molecule type" value="Genomic_DNA"/>
</dbReference>
<protein>
    <submittedName>
        <fullName evidence="2">Uncharacterized protein</fullName>
    </submittedName>
</protein>
<accession>A0A2U8VYB5</accession>
<feature type="signal peptide" evidence="1">
    <location>
        <begin position="1"/>
        <end position="23"/>
    </location>
</feature>
<dbReference type="KEGG" id="meti:DK427_00865"/>
<reference evidence="2 3" key="1">
    <citation type="submission" date="2018-05" db="EMBL/GenBank/DDBJ databases">
        <title>Complete Genome Sequence of Methylobacterium sp. 17Sr1-43.</title>
        <authorList>
            <person name="Srinivasan S."/>
        </authorList>
    </citation>
    <scope>NUCLEOTIDE SEQUENCE [LARGE SCALE GENOMIC DNA]</scope>
    <source>
        <strain evidence="2 3">17Sr1-43</strain>
    </source>
</reference>
<organism evidence="2 3">
    <name type="scientific">Methylobacterium radiodurans</name>
    <dbReference type="NCBI Taxonomy" id="2202828"/>
    <lineage>
        <taxon>Bacteria</taxon>
        <taxon>Pseudomonadati</taxon>
        <taxon>Pseudomonadota</taxon>
        <taxon>Alphaproteobacteria</taxon>
        <taxon>Hyphomicrobiales</taxon>
        <taxon>Methylobacteriaceae</taxon>
        <taxon>Methylobacterium</taxon>
    </lineage>
</organism>
<sequence>MHWRRGAALAAAAILAGAWSAEAAAGCMRRVYNRSAYLLVASRDGGPPVTILPGRSVPLRLERPGTLSVAAYCDGAGPGAGPLAQASFSYTAVQDRCFIDFGDRLFVPQLGRGFTGRQGTAPFTVNNPEQGDVILGPFASEACPVLRRGG</sequence>
<keyword evidence="1" id="KW-0732">Signal</keyword>
<dbReference type="AlphaFoldDB" id="A0A2U8VYB5"/>
<proteinExistence type="predicted"/>
<keyword evidence="3" id="KW-1185">Reference proteome</keyword>
<gene>
    <name evidence="2" type="ORF">DK427_00865</name>
</gene>
<dbReference type="OrthoDB" id="7992206at2"/>
<evidence type="ECO:0000313" key="2">
    <source>
        <dbReference type="EMBL" id="AWN38755.1"/>
    </source>
</evidence>
<evidence type="ECO:0000256" key="1">
    <source>
        <dbReference type="SAM" id="SignalP"/>
    </source>
</evidence>
<feature type="chain" id="PRO_5015875641" evidence="1">
    <location>
        <begin position="24"/>
        <end position="150"/>
    </location>
</feature>